<dbReference type="Proteomes" id="UP000035268">
    <property type="component" value="Chromosome"/>
</dbReference>
<gene>
    <name evidence="1" type="ORF">L21SP4_02192</name>
</gene>
<reference evidence="2" key="1">
    <citation type="submission" date="2015-02" db="EMBL/GenBank/DDBJ databases">
        <title>Description and complete genome sequence of the first cultured representative of the subdivision 5 of the Verrucomicrobia phylum.</title>
        <authorList>
            <person name="Spring S."/>
            <person name="Bunk B."/>
            <person name="Sproer C."/>
            <person name="Klenk H.-P."/>
        </authorList>
    </citation>
    <scope>NUCLEOTIDE SEQUENCE [LARGE SCALE GENOMIC DNA]</scope>
    <source>
        <strain evidence="2">L21-Fru-AB</strain>
    </source>
</reference>
<dbReference type="EMBL" id="CP010904">
    <property type="protein sequence ID" value="AKJ65419.1"/>
    <property type="molecule type" value="Genomic_DNA"/>
</dbReference>
<proteinExistence type="predicted"/>
<keyword evidence="2" id="KW-1185">Reference proteome</keyword>
<protein>
    <submittedName>
        <fullName evidence="1">Uncharacterized protein</fullName>
    </submittedName>
</protein>
<evidence type="ECO:0000313" key="1">
    <source>
        <dbReference type="EMBL" id="AKJ65419.1"/>
    </source>
</evidence>
<dbReference type="STRING" id="1307763.L21SP4_02192"/>
<evidence type="ECO:0000313" key="2">
    <source>
        <dbReference type="Proteomes" id="UP000035268"/>
    </source>
</evidence>
<dbReference type="KEGG" id="vbl:L21SP4_02192"/>
<dbReference type="RefSeq" id="WP_144413840.1">
    <property type="nucleotide sequence ID" value="NZ_CP010904.1"/>
</dbReference>
<organism evidence="1 2">
    <name type="scientific">Kiritimatiella glycovorans</name>
    <dbReference type="NCBI Taxonomy" id="1307763"/>
    <lineage>
        <taxon>Bacteria</taxon>
        <taxon>Pseudomonadati</taxon>
        <taxon>Kiritimatiellota</taxon>
        <taxon>Kiritimatiellia</taxon>
        <taxon>Kiritimatiellales</taxon>
        <taxon>Kiritimatiellaceae</taxon>
        <taxon>Kiritimatiella</taxon>
    </lineage>
</organism>
<dbReference type="AlphaFoldDB" id="A0A0G3EMT3"/>
<sequence>MALCPFGPFGLCGPAAAASGQALPAGDYTIPGHVRTVETLEPERVLRDATLILDGSAGGKGLG</sequence>
<reference evidence="1 2" key="2">
    <citation type="journal article" date="2016" name="ISME J.">
        <title>Characterization of the first cultured representative of Verrucomicrobia subdivision 5 indicates the proposal of a novel phylum.</title>
        <authorList>
            <person name="Spring S."/>
            <person name="Bunk B."/>
            <person name="Sproer C."/>
            <person name="Schumann P."/>
            <person name="Rohde M."/>
            <person name="Tindall B.J."/>
            <person name="Klenk H.P."/>
        </authorList>
    </citation>
    <scope>NUCLEOTIDE SEQUENCE [LARGE SCALE GENOMIC DNA]</scope>
    <source>
        <strain evidence="1 2">L21-Fru-AB</strain>
    </source>
</reference>
<accession>A0A0G3EMT3</accession>
<name>A0A0G3EMT3_9BACT</name>